<feature type="compositionally biased region" description="Basic and acidic residues" evidence="5">
    <location>
        <begin position="39"/>
        <end position="55"/>
    </location>
</feature>
<comment type="similarity">
    <text evidence="4">Belongs to the cyclic nucleotide phosphodiesterase family.</text>
</comment>
<dbReference type="PANTHER" id="PTHR11347">
    <property type="entry name" value="CYCLIC NUCLEOTIDE PHOSPHODIESTERASE"/>
    <property type="match status" value="1"/>
</dbReference>
<dbReference type="SMART" id="SM00065">
    <property type="entry name" value="GAF"/>
    <property type="match status" value="1"/>
</dbReference>
<keyword evidence="2 4" id="KW-0479">Metal-binding</keyword>
<feature type="compositionally biased region" description="Low complexity" evidence="5">
    <location>
        <begin position="22"/>
        <end position="32"/>
    </location>
</feature>
<dbReference type="Gene3D" id="1.10.1300.10">
    <property type="entry name" value="3'5'-cyclic nucleotide phosphodiesterase, catalytic domain"/>
    <property type="match status" value="1"/>
</dbReference>
<dbReference type="PRINTS" id="PR00387">
    <property type="entry name" value="PDIESTERASE1"/>
</dbReference>
<evidence type="ECO:0000256" key="1">
    <source>
        <dbReference type="ARBA" id="ARBA00022535"/>
    </source>
</evidence>
<dbReference type="EC" id="3.1.4.-" evidence="4"/>
<evidence type="ECO:0000313" key="7">
    <source>
        <dbReference type="EMBL" id="KAI2668688.1"/>
    </source>
</evidence>
<dbReference type="SMART" id="SM00471">
    <property type="entry name" value="HDc"/>
    <property type="match status" value="1"/>
</dbReference>
<dbReference type="PROSITE" id="PS51845">
    <property type="entry name" value="PDEASE_I_2"/>
    <property type="match status" value="1"/>
</dbReference>
<dbReference type="CDD" id="cd00077">
    <property type="entry name" value="HDc"/>
    <property type="match status" value="1"/>
</dbReference>
<evidence type="ECO:0000259" key="6">
    <source>
        <dbReference type="PROSITE" id="PS51845"/>
    </source>
</evidence>
<feature type="region of interest" description="Disordered" evidence="5">
    <location>
        <begin position="1"/>
        <end position="55"/>
    </location>
</feature>
<dbReference type="SUPFAM" id="SSF55781">
    <property type="entry name" value="GAF domain-like"/>
    <property type="match status" value="2"/>
</dbReference>
<evidence type="ECO:0000256" key="2">
    <source>
        <dbReference type="ARBA" id="ARBA00022723"/>
    </source>
</evidence>
<keyword evidence="1" id="KW-0140">cGMP</keyword>
<accession>A0ABQ8N0U3</accession>
<dbReference type="Gene3D" id="3.30.450.40">
    <property type="match status" value="3"/>
</dbReference>
<dbReference type="InterPro" id="IPR003607">
    <property type="entry name" value="HD/PDEase_dom"/>
</dbReference>
<dbReference type="EMBL" id="JACTAM010000001">
    <property type="protein sequence ID" value="KAI2668688.1"/>
    <property type="molecule type" value="Genomic_DNA"/>
</dbReference>
<gene>
    <name evidence="7" type="ORF">H4Q32_005460</name>
</gene>
<dbReference type="InterPro" id="IPR029016">
    <property type="entry name" value="GAF-like_dom_sf"/>
</dbReference>
<dbReference type="InterPro" id="IPR036971">
    <property type="entry name" value="PDEase_catalytic_dom_sf"/>
</dbReference>
<dbReference type="InterPro" id="IPR002073">
    <property type="entry name" value="PDEase_catalytic_dom"/>
</dbReference>
<reference evidence="7 8" key="1">
    <citation type="submission" date="2022-01" db="EMBL/GenBank/DDBJ databases">
        <title>A high-quality chromosome-level genome assembly of rohu carp, Labeo rohita.</title>
        <authorList>
            <person name="Arick M.A. II"/>
            <person name="Hsu C.-Y."/>
            <person name="Magbanua Z."/>
            <person name="Pechanova O."/>
            <person name="Grover C."/>
            <person name="Miller E."/>
            <person name="Thrash A."/>
            <person name="Ezzel L."/>
            <person name="Alam S."/>
            <person name="Benzie J."/>
            <person name="Hamilton M."/>
            <person name="Karsi A."/>
            <person name="Lawrence M.L."/>
            <person name="Peterson D.G."/>
        </authorList>
    </citation>
    <scope>NUCLEOTIDE SEQUENCE [LARGE SCALE GENOMIC DNA]</scope>
    <source>
        <strain evidence="8">BAU-BD-2019</strain>
        <tissue evidence="7">Blood</tissue>
    </source>
</reference>
<evidence type="ECO:0000256" key="3">
    <source>
        <dbReference type="ARBA" id="ARBA00022801"/>
    </source>
</evidence>
<dbReference type="Pfam" id="PF00233">
    <property type="entry name" value="PDEase_I"/>
    <property type="match status" value="1"/>
</dbReference>
<comment type="caution">
    <text evidence="7">The sequence shown here is derived from an EMBL/GenBank/DDBJ whole genome shotgun (WGS) entry which is preliminary data.</text>
</comment>
<dbReference type="PROSITE" id="PS00126">
    <property type="entry name" value="PDEASE_I_1"/>
    <property type="match status" value="1"/>
</dbReference>
<dbReference type="Proteomes" id="UP000830375">
    <property type="component" value="Unassembled WGS sequence"/>
</dbReference>
<protein>
    <recommendedName>
        <fullName evidence="4">Phosphodiesterase</fullName>
        <ecNumber evidence="4">3.1.4.-</ecNumber>
    </recommendedName>
</protein>
<evidence type="ECO:0000256" key="4">
    <source>
        <dbReference type="RuleBase" id="RU363067"/>
    </source>
</evidence>
<organism evidence="7 8">
    <name type="scientific">Labeo rohita</name>
    <name type="common">Indian major carp</name>
    <name type="synonym">Cyprinus rohita</name>
    <dbReference type="NCBI Taxonomy" id="84645"/>
    <lineage>
        <taxon>Eukaryota</taxon>
        <taxon>Metazoa</taxon>
        <taxon>Chordata</taxon>
        <taxon>Craniata</taxon>
        <taxon>Vertebrata</taxon>
        <taxon>Euteleostomi</taxon>
        <taxon>Actinopterygii</taxon>
        <taxon>Neopterygii</taxon>
        <taxon>Teleostei</taxon>
        <taxon>Ostariophysi</taxon>
        <taxon>Cypriniformes</taxon>
        <taxon>Cyprinidae</taxon>
        <taxon>Labeoninae</taxon>
        <taxon>Labeonini</taxon>
        <taxon>Labeo</taxon>
    </lineage>
</organism>
<comment type="cofactor">
    <cofactor evidence="4">
        <name>a divalent metal cation</name>
        <dbReference type="ChEBI" id="CHEBI:60240"/>
    </cofactor>
    <text evidence="4">Binds 2 divalent metal cations per subunit. Site 1 may preferentially bind zinc ions, while site 2 has a preference for magnesium and/or manganese ions.</text>
</comment>
<dbReference type="Pfam" id="PF01590">
    <property type="entry name" value="GAF"/>
    <property type="match status" value="2"/>
</dbReference>
<sequence>MPCLHTESLPSLPAEGRYGVTSARRGSQGSRSKSGKKGKNGEKGSRVERNDSEKDQSVITSAGWFFSPLWTPGAKTQRLGFRVGKESEKVKAWLDDHSDSARSYFSRSSRHWVHGCVERAQAAQTLITEPRSRMTILGRRRVSHPPCVPSREHLHPATMDRPRSCLSVHQIEDPVCLDWAGGRSHRSLQSAYFPLSPCMSRSMCLPHSLSSPRPAGQCKRGESCNFMMRLFGGPIRPLQNKNICQILQHLCEITQAQRCCLSMTAVDKTGVKSLGPIFLSDEETVYGYAQAEWDKCIMGYVVSTGRPLNIRDTREDPRFQIELYEREEDRPMCILSVPILNHKKEVLSSHMVLFGLILENSQLCESSEQESKRNQVLLELAQLVSHDYPSVDDMLSKLAAVILPVTQAQFCTVFISDDNSMVGPFSKMVHIEHKENDCSVQYSTRDYDSNDISYAYAVHVRNSMEMLNIVNSSAQISKLSQIKTLIGTPLRGKQGDNVIGVCQLVNKVALTETDVFSQADEHLLEDFAVYCALGLQKFNTQQRADKTRAKLAVTKEVLSYQISALQEEIDALEEAVIPSADSFRLLDFSFSDFDMSQIAMTQAVVRMFLDLNLPQEFSIDYKILCQWVLSVQKCYRSNVVYHNWSHALRTAQCMFVMLQTKELKSNFSSLEVLALMIASLCHDLDHRGVNNSYIERSNQPLAQLYGHSSLEHHHYDMCLLILNNPGSQILSSLSLKEYRACVQMIEKNILATDLAIYIEKRAKFFKLAQNNSCLWTDEGHRELLGSMLMTASDICAITKPWPVQKQIAELVATEFYAQGDREKCEFNIQPMEVMDRENSTRLPHMQVAYIDGICSPLYEALASICESCSPLKEGCRRNRKHWQQLADSGENEERIKTKGKTDGEREEAS</sequence>
<dbReference type="SUPFAM" id="SSF109604">
    <property type="entry name" value="HD-domain/PDEase-like"/>
    <property type="match status" value="1"/>
</dbReference>
<keyword evidence="8" id="KW-1185">Reference proteome</keyword>
<dbReference type="InterPro" id="IPR023088">
    <property type="entry name" value="PDEase"/>
</dbReference>
<feature type="region of interest" description="Disordered" evidence="5">
    <location>
        <begin position="883"/>
        <end position="909"/>
    </location>
</feature>
<name>A0ABQ8N0U3_LABRO</name>
<evidence type="ECO:0000256" key="5">
    <source>
        <dbReference type="SAM" id="MobiDB-lite"/>
    </source>
</evidence>
<feature type="domain" description="PDEase" evidence="6">
    <location>
        <begin position="565"/>
        <end position="889"/>
    </location>
</feature>
<feature type="compositionally biased region" description="Basic and acidic residues" evidence="5">
    <location>
        <begin position="891"/>
        <end position="909"/>
    </location>
</feature>
<proteinExistence type="inferred from homology"/>
<dbReference type="InterPro" id="IPR023174">
    <property type="entry name" value="PDEase_CS"/>
</dbReference>
<evidence type="ECO:0000313" key="8">
    <source>
        <dbReference type="Proteomes" id="UP000830375"/>
    </source>
</evidence>
<keyword evidence="3 4" id="KW-0378">Hydrolase</keyword>
<dbReference type="InterPro" id="IPR003018">
    <property type="entry name" value="GAF"/>
</dbReference>